<name>A0A367J8B0_RHIAZ</name>
<feature type="region of interest" description="Disordered" evidence="2">
    <location>
        <begin position="188"/>
        <end position="215"/>
    </location>
</feature>
<accession>A0A367J8B0</accession>
<feature type="compositionally biased region" description="Low complexity" evidence="2">
    <location>
        <begin position="411"/>
        <end position="434"/>
    </location>
</feature>
<feature type="compositionally biased region" description="Basic and acidic residues" evidence="2">
    <location>
        <begin position="343"/>
        <end position="355"/>
    </location>
</feature>
<organism evidence="3 4">
    <name type="scientific">Rhizopus azygosporus</name>
    <name type="common">Rhizopus microsporus var. azygosporus</name>
    <dbReference type="NCBI Taxonomy" id="86630"/>
    <lineage>
        <taxon>Eukaryota</taxon>
        <taxon>Fungi</taxon>
        <taxon>Fungi incertae sedis</taxon>
        <taxon>Mucoromycota</taxon>
        <taxon>Mucoromycotina</taxon>
        <taxon>Mucoromycetes</taxon>
        <taxon>Mucorales</taxon>
        <taxon>Mucorineae</taxon>
        <taxon>Rhizopodaceae</taxon>
        <taxon>Rhizopus</taxon>
    </lineage>
</organism>
<gene>
    <name evidence="3" type="ORF">CU097_000044</name>
</gene>
<feature type="repeat" description="ANK" evidence="1">
    <location>
        <begin position="115"/>
        <end position="147"/>
    </location>
</feature>
<protein>
    <submittedName>
        <fullName evidence="3">Uncharacterized protein</fullName>
    </submittedName>
</protein>
<dbReference type="PROSITE" id="PS50088">
    <property type="entry name" value="ANK_REPEAT"/>
    <property type="match status" value="1"/>
</dbReference>
<dbReference type="Proteomes" id="UP000252139">
    <property type="component" value="Unassembled WGS sequence"/>
</dbReference>
<comment type="caution">
    <text evidence="3">The sequence shown here is derived from an EMBL/GenBank/DDBJ whole genome shotgun (WGS) entry which is preliminary data.</text>
</comment>
<dbReference type="STRING" id="86630.A0A367J8B0"/>
<feature type="compositionally biased region" description="Acidic residues" evidence="2">
    <location>
        <begin position="383"/>
        <end position="395"/>
    </location>
</feature>
<feature type="compositionally biased region" description="Basic and acidic residues" evidence="2">
    <location>
        <begin position="1064"/>
        <end position="1073"/>
    </location>
</feature>
<dbReference type="InterPro" id="IPR002110">
    <property type="entry name" value="Ankyrin_rpt"/>
</dbReference>
<dbReference type="EMBL" id="PJQL01001925">
    <property type="protein sequence ID" value="RCH86168.1"/>
    <property type="molecule type" value="Genomic_DNA"/>
</dbReference>
<evidence type="ECO:0000256" key="1">
    <source>
        <dbReference type="PROSITE-ProRule" id="PRU00023"/>
    </source>
</evidence>
<sequence length="1337" mass="151480">MKEPIEETLVVDWTTAIEALDLHTVQELLDLQPDLLWTPLTPLSHLETDFAHFIDRLQEYKLLGTSIRPLYALHHILFDYGAEGDEWAEERHELIEFILKKSTTKELETFVWGEEENTIMHLAYFLNKQDLIQQLLEKGVSNDRRNKLGHLPADNDQPKLLVKDKLKTSTASKQASTSERFRRLRELAESHKDHVKNNKSKTERQNSTRRYFRPGHLEERKRRVLSEEEEAELREKERLKRQKEVELLAQRSAVKNNPLFRKFEGQQDESSETEQVKTTTATTASDSMKAKTKFLNAAEQVKRSSRVINILKDRSVVSTSVFRQQTADAQPPKKVPSLRTLKAAKEASAKKRAEPSEVAEETQKIESNNIPAPSISSTSSQNTEEEEEEEEEREQESDKVIPVISTEEADSSTTPPISIEISSPLLSPKPTLSTEIGSENDNDNLEPSFIKMPERKPRVDTDDKAILPSGKRITIKKKGKVKQIINVHEHLNEEEKIEIYSTGKKFQVWKRDETGHEDSNNDDEVNAYRKKKDSEEVLYTGTTADDGLSKSSFIKGSVSDDAKEGVKKDVKDSAKENIKDNAKEDIKENAKDIQEYTKMNVEKDVKKDIKGDTQEYIKGDSKEDVKANIKKDTKKDAKEYAKEVKEDVKKSIKEFFKMDFEEDIEEDIKEVGEKNIEEDFQEDKKYNVKEYTKEKTYDTLDRSISPIATVTVKNSDPGSPTSSVTKRGPEINSSLKVKDEISRINEVTIAFDQKQLKEARQSEDGLVDVYGRDSVTDSTINKPALVTRDLAFDDHAITGDKGHQQSTYKSQSSETLNKNIPSNLMESSMFDEYHFAKDDDDDDDSVLYNRESMHHSEVAGKVIYATPKTQTVHEAPTILMAEPVAAPQEIPAAMSFEKGVARLDNVAASQAVAYIENDVLSIHQEILHKNEMSQEDSDNDDDTDGYYKKTSVEDLHTEITVGSSVPVSSSTEGYTKEYIKEDVREVVKEYIQEDIKEDKKEYIQEHIQEGAKEHIHEDIKENAKQKIEENGKEDTEENAKEDTKEHVKKDTQEENIKENIQGGVKEKTDDTLDRSMPPLAIASIKADNANSSVSSTYEPEIALPIKAKDDISKVNETTIVSDQKQLIDAKQDDDDDFLEIYGRDSVIDPILSRHTLSTHGDQAINENKDETKEMQDVNVYSDMTKNSRFSQYQFGGDDDDDDDSVLYSRESMHHREVTGKVVYTTPRAQVAHETPTVLMAEDVSIPQAASVTTPIEKRTVHLDNVAVAQAAAYIEHDVQSSRQEVMIEPMKDKIVIDHIVTEDTGKGTNKPAPIHTSGAYASDNNDDDYDDGVSTPT</sequence>
<feature type="non-terminal residue" evidence="3">
    <location>
        <position position="1337"/>
    </location>
</feature>
<keyword evidence="4" id="KW-1185">Reference proteome</keyword>
<evidence type="ECO:0000256" key="2">
    <source>
        <dbReference type="SAM" id="MobiDB-lite"/>
    </source>
</evidence>
<reference evidence="3 4" key="1">
    <citation type="journal article" date="2018" name="G3 (Bethesda)">
        <title>Phylogenetic and Phylogenomic Definition of Rhizopus Species.</title>
        <authorList>
            <person name="Gryganskyi A.P."/>
            <person name="Golan J."/>
            <person name="Dolatabadi S."/>
            <person name="Mondo S."/>
            <person name="Robb S."/>
            <person name="Idnurm A."/>
            <person name="Muszewska A."/>
            <person name="Steczkiewicz K."/>
            <person name="Masonjones S."/>
            <person name="Liao H.L."/>
            <person name="Gajdeczka M.T."/>
            <person name="Anike F."/>
            <person name="Vuek A."/>
            <person name="Anishchenko I.M."/>
            <person name="Voigt K."/>
            <person name="de Hoog G.S."/>
            <person name="Smith M.E."/>
            <person name="Heitman J."/>
            <person name="Vilgalys R."/>
            <person name="Stajich J.E."/>
        </authorList>
    </citation>
    <scope>NUCLEOTIDE SEQUENCE [LARGE SCALE GENOMIC DNA]</scope>
    <source>
        <strain evidence="3 4">CBS 357.93</strain>
    </source>
</reference>
<proteinExistence type="predicted"/>
<feature type="region of interest" description="Disordered" evidence="2">
    <location>
        <begin position="710"/>
        <end position="732"/>
    </location>
</feature>
<keyword evidence="1" id="KW-0040">ANK repeat</keyword>
<dbReference type="OrthoDB" id="194358at2759"/>
<feature type="region of interest" description="Disordered" evidence="2">
    <location>
        <begin position="1302"/>
        <end position="1337"/>
    </location>
</feature>
<evidence type="ECO:0000313" key="3">
    <source>
        <dbReference type="EMBL" id="RCH86168.1"/>
    </source>
</evidence>
<feature type="compositionally biased region" description="Basic and acidic residues" evidence="2">
    <location>
        <begin position="1025"/>
        <end position="1057"/>
    </location>
</feature>
<feature type="region of interest" description="Disordered" evidence="2">
    <location>
        <begin position="323"/>
        <end position="465"/>
    </location>
</feature>
<feature type="compositionally biased region" description="Low complexity" evidence="2">
    <location>
        <begin position="366"/>
        <end position="382"/>
    </location>
</feature>
<feature type="region of interest" description="Disordered" evidence="2">
    <location>
        <begin position="1025"/>
        <end position="1074"/>
    </location>
</feature>
<feature type="compositionally biased region" description="Basic and acidic residues" evidence="2">
    <location>
        <begin position="558"/>
        <end position="575"/>
    </location>
</feature>
<feature type="compositionally biased region" description="Basic and acidic residues" evidence="2">
    <location>
        <begin position="452"/>
        <end position="465"/>
    </location>
</feature>
<feature type="region of interest" description="Disordered" evidence="2">
    <location>
        <begin position="512"/>
        <end position="575"/>
    </location>
</feature>
<feature type="compositionally biased region" description="Basic and acidic residues" evidence="2">
    <location>
        <begin position="188"/>
        <end position="206"/>
    </location>
</feature>
<evidence type="ECO:0000313" key="4">
    <source>
        <dbReference type="Proteomes" id="UP000252139"/>
    </source>
</evidence>
<feature type="region of interest" description="Disordered" evidence="2">
    <location>
        <begin position="263"/>
        <end position="284"/>
    </location>
</feature>